<protein>
    <submittedName>
        <fullName evidence="5">Sugar transferase</fullName>
    </submittedName>
</protein>
<name>A0A6N8DRX5_RHOAC</name>
<keyword evidence="5" id="KW-0808">Transferase</keyword>
<dbReference type="AlphaFoldDB" id="A0A6N8DRX5"/>
<sequence>MTLAAHGAVTARTKGKSETAKRAFDVFASACGLVALAPLFAVVALAVKLDSPGPAFFRQTRIGRDGRPFLIWKFRSMRAAGRGPSFTAEGDSRITRVGAWIRAAKADELPQLINVLVGDMSLVGPRPETPDLLELYSPEHRAQMLSVQPGVTDYASLFLRNEGALLAQSDDPARFYRDKLIPMKALLLQRYLAEMSLRADIRIVLLTVAALFRRSAKTEEEASLHALLAEKPCLPST</sequence>
<evidence type="ECO:0000259" key="4">
    <source>
        <dbReference type="Pfam" id="PF02397"/>
    </source>
</evidence>
<dbReference type="RefSeq" id="WP_155447999.1">
    <property type="nucleotide sequence ID" value="NZ_JAOQNR010000011.1"/>
</dbReference>
<proteinExistence type="inferred from homology"/>
<reference evidence="5 6" key="1">
    <citation type="submission" date="2019-11" db="EMBL/GenBank/DDBJ databases">
        <title>Whole-genome sequence of a Rhodoblastus acidophilus DSM 142.</title>
        <authorList>
            <person name="Kyndt J.A."/>
            <person name="Meyer T.E."/>
        </authorList>
    </citation>
    <scope>NUCLEOTIDE SEQUENCE [LARGE SCALE GENOMIC DNA]</scope>
    <source>
        <strain evidence="5 6">DSM 142</strain>
    </source>
</reference>
<organism evidence="5 6">
    <name type="scientific">Rhodoblastus acidophilus</name>
    <name type="common">Rhodopseudomonas acidophila</name>
    <dbReference type="NCBI Taxonomy" id="1074"/>
    <lineage>
        <taxon>Bacteria</taxon>
        <taxon>Pseudomonadati</taxon>
        <taxon>Pseudomonadota</taxon>
        <taxon>Alphaproteobacteria</taxon>
        <taxon>Hyphomicrobiales</taxon>
        <taxon>Rhodoblastaceae</taxon>
        <taxon>Rhodoblastus</taxon>
    </lineage>
</organism>
<dbReference type="Proteomes" id="UP000439113">
    <property type="component" value="Unassembled WGS sequence"/>
</dbReference>
<dbReference type="InterPro" id="IPR003362">
    <property type="entry name" value="Bact_transf"/>
</dbReference>
<keyword evidence="3" id="KW-0472">Membrane</keyword>
<evidence type="ECO:0000313" key="6">
    <source>
        <dbReference type="Proteomes" id="UP000439113"/>
    </source>
</evidence>
<dbReference type="OrthoDB" id="9808602at2"/>
<dbReference type="GO" id="GO:0000271">
    <property type="term" value="P:polysaccharide biosynthetic process"/>
    <property type="evidence" value="ECO:0007669"/>
    <property type="project" value="UniProtKB-KW"/>
</dbReference>
<dbReference type="EMBL" id="WNKS01000035">
    <property type="protein sequence ID" value="MTV33320.1"/>
    <property type="molecule type" value="Genomic_DNA"/>
</dbReference>
<feature type="domain" description="Bacterial sugar transferase" evidence="4">
    <location>
        <begin position="21"/>
        <end position="212"/>
    </location>
</feature>
<dbReference type="PANTHER" id="PTHR30576">
    <property type="entry name" value="COLANIC BIOSYNTHESIS UDP-GLUCOSE LIPID CARRIER TRANSFERASE"/>
    <property type="match status" value="1"/>
</dbReference>
<dbReference type="Pfam" id="PF02397">
    <property type="entry name" value="Bac_transf"/>
    <property type="match status" value="1"/>
</dbReference>
<feature type="transmembrane region" description="Helical" evidence="3">
    <location>
        <begin position="26"/>
        <end position="47"/>
    </location>
</feature>
<evidence type="ECO:0000256" key="2">
    <source>
        <dbReference type="ARBA" id="ARBA00023169"/>
    </source>
</evidence>
<accession>A0A6N8DRX5</accession>
<keyword evidence="3" id="KW-0812">Transmembrane</keyword>
<keyword evidence="2" id="KW-0270">Exopolysaccharide synthesis</keyword>
<dbReference type="GO" id="GO:0016780">
    <property type="term" value="F:phosphotransferase activity, for other substituted phosphate groups"/>
    <property type="evidence" value="ECO:0007669"/>
    <property type="project" value="TreeGrafter"/>
</dbReference>
<evidence type="ECO:0000256" key="1">
    <source>
        <dbReference type="ARBA" id="ARBA00006464"/>
    </source>
</evidence>
<dbReference type="PANTHER" id="PTHR30576:SF20">
    <property type="entry name" value="QUINOVOSAMINEPHOSPHOTRANSFERAE-RELATED"/>
    <property type="match status" value="1"/>
</dbReference>
<evidence type="ECO:0000256" key="3">
    <source>
        <dbReference type="SAM" id="Phobius"/>
    </source>
</evidence>
<evidence type="ECO:0000313" key="5">
    <source>
        <dbReference type="EMBL" id="MTV33320.1"/>
    </source>
</evidence>
<keyword evidence="3" id="KW-1133">Transmembrane helix</keyword>
<gene>
    <name evidence="5" type="ORF">GJ654_20295</name>
</gene>
<comment type="caution">
    <text evidence="5">The sequence shown here is derived from an EMBL/GenBank/DDBJ whole genome shotgun (WGS) entry which is preliminary data.</text>
</comment>
<comment type="similarity">
    <text evidence="1">Belongs to the bacterial sugar transferase family.</text>
</comment>